<name>A0A7J8IR84_ROUAE</name>
<dbReference type="FunFam" id="3.40.30.10:FF:000080">
    <property type="entry name" value="Sulfhydryl oxidase"/>
    <property type="match status" value="1"/>
</dbReference>
<keyword evidence="6 10" id="KW-0560">Oxidoreductase</keyword>
<dbReference type="GO" id="GO:0003756">
    <property type="term" value="F:protein disulfide isomerase activity"/>
    <property type="evidence" value="ECO:0007669"/>
    <property type="project" value="TreeGrafter"/>
</dbReference>
<keyword evidence="10" id="KW-1133">Transmembrane helix</keyword>
<evidence type="ECO:0000259" key="12">
    <source>
        <dbReference type="PROSITE" id="PS51324"/>
    </source>
</evidence>
<evidence type="ECO:0000256" key="2">
    <source>
        <dbReference type="ARBA" id="ARBA00006041"/>
    </source>
</evidence>
<gene>
    <name evidence="14" type="ORF">HJG63_016244</name>
</gene>
<dbReference type="Pfam" id="PF18108">
    <property type="entry name" value="QSOX_Trx1"/>
    <property type="match status" value="1"/>
</dbReference>
<dbReference type="GO" id="GO:0000139">
    <property type="term" value="C:Golgi membrane"/>
    <property type="evidence" value="ECO:0007669"/>
    <property type="project" value="TreeGrafter"/>
</dbReference>
<dbReference type="PANTHER" id="PTHR22897:SF7">
    <property type="entry name" value="SULFHYDRYL OXIDASE 2"/>
    <property type="match status" value="1"/>
</dbReference>
<comment type="function">
    <text evidence="10">Catalyzes the oxidation of sulfhydryl groups in peptide and protein thiols to disulfides with the reduction of oxygen to hydrogen peroxide.</text>
</comment>
<organism evidence="14 15">
    <name type="scientific">Rousettus aegyptiacus</name>
    <name type="common">Egyptian fruit bat</name>
    <name type="synonym">Pteropus aegyptiacus</name>
    <dbReference type="NCBI Taxonomy" id="9407"/>
    <lineage>
        <taxon>Eukaryota</taxon>
        <taxon>Metazoa</taxon>
        <taxon>Chordata</taxon>
        <taxon>Craniata</taxon>
        <taxon>Vertebrata</taxon>
        <taxon>Euteleostomi</taxon>
        <taxon>Mammalia</taxon>
        <taxon>Eutheria</taxon>
        <taxon>Laurasiatheria</taxon>
        <taxon>Chiroptera</taxon>
        <taxon>Yinpterochiroptera</taxon>
        <taxon>Pteropodoidea</taxon>
        <taxon>Pteropodidae</taxon>
        <taxon>Rousettinae</taxon>
        <taxon>Rousettus</taxon>
    </lineage>
</organism>
<dbReference type="Gene3D" id="3.40.30.10">
    <property type="entry name" value="Glutaredoxin"/>
    <property type="match status" value="2"/>
</dbReference>
<dbReference type="FunFam" id="3.40.30.10:FF:000073">
    <property type="entry name" value="Sulfhydryl oxidase"/>
    <property type="match status" value="1"/>
</dbReference>
<dbReference type="Pfam" id="PF04777">
    <property type="entry name" value="Evr1_Alr"/>
    <property type="match status" value="1"/>
</dbReference>
<evidence type="ECO:0000259" key="13">
    <source>
        <dbReference type="PROSITE" id="PS51352"/>
    </source>
</evidence>
<comment type="similarity">
    <text evidence="2 10">Belongs to the quiescin-sulfhydryl oxidase (QSOX) family.</text>
</comment>
<dbReference type="EMBL" id="JACASE010000003">
    <property type="protein sequence ID" value="KAF6486868.1"/>
    <property type="molecule type" value="Genomic_DNA"/>
</dbReference>
<comment type="catalytic activity">
    <reaction evidence="9 10">
        <text>2 R'C(R)SH + O2 = R'C(R)S-S(R)CR' + H2O2</text>
        <dbReference type="Rhea" id="RHEA:17357"/>
        <dbReference type="ChEBI" id="CHEBI:15379"/>
        <dbReference type="ChEBI" id="CHEBI:16240"/>
        <dbReference type="ChEBI" id="CHEBI:16520"/>
        <dbReference type="ChEBI" id="CHEBI:17412"/>
        <dbReference type="EC" id="1.8.3.2"/>
    </reaction>
</comment>
<dbReference type="Gene3D" id="1.20.120.310">
    <property type="entry name" value="ERV/ALR sulfhydryl oxidase domain"/>
    <property type="match status" value="1"/>
</dbReference>
<dbReference type="InterPro" id="IPR017905">
    <property type="entry name" value="ERV/ALR_sulphydryl_oxidase"/>
</dbReference>
<feature type="transmembrane region" description="Helical" evidence="10">
    <location>
        <begin position="621"/>
        <end position="640"/>
    </location>
</feature>
<dbReference type="CDD" id="cd02992">
    <property type="entry name" value="PDI_a_QSOX"/>
    <property type="match status" value="1"/>
</dbReference>
<dbReference type="Gene3D" id="1.20.120.1960">
    <property type="entry name" value="QSOX sulfhydryl oxidase domain"/>
    <property type="match status" value="1"/>
</dbReference>
<keyword evidence="8" id="KW-0325">Glycoprotein</keyword>
<comment type="cofactor">
    <cofactor evidence="1 10">
        <name>FAD</name>
        <dbReference type="ChEBI" id="CHEBI:57692"/>
    </cofactor>
</comment>
<evidence type="ECO:0000256" key="3">
    <source>
        <dbReference type="ARBA" id="ARBA00022630"/>
    </source>
</evidence>
<evidence type="ECO:0000313" key="15">
    <source>
        <dbReference type="Proteomes" id="UP000593571"/>
    </source>
</evidence>
<dbReference type="InterPro" id="IPR036774">
    <property type="entry name" value="ERV/ALR_sulphydryl_oxid_sf"/>
</dbReference>
<dbReference type="OrthoDB" id="59470at2759"/>
<dbReference type="InterPro" id="IPR039798">
    <property type="entry name" value="Sulfhydryl_oxidase"/>
</dbReference>
<dbReference type="AlphaFoldDB" id="A0A7J8IR84"/>
<dbReference type="FunFam" id="1.20.120.1960:FF:000001">
    <property type="entry name" value="Sulfhydryl oxidase"/>
    <property type="match status" value="1"/>
</dbReference>
<dbReference type="Pfam" id="PF00085">
    <property type="entry name" value="Thioredoxin"/>
    <property type="match status" value="1"/>
</dbReference>
<dbReference type="InterPro" id="IPR041269">
    <property type="entry name" value="QSOX_Trx1"/>
</dbReference>
<keyword evidence="15" id="KW-1185">Reference proteome</keyword>
<evidence type="ECO:0000256" key="5">
    <source>
        <dbReference type="ARBA" id="ARBA00022827"/>
    </source>
</evidence>
<keyword evidence="5 10" id="KW-0274">FAD</keyword>
<evidence type="ECO:0000256" key="4">
    <source>
        <dbReference type="ARBA" id="ARBA00022729"/>
    </source>
</evidence>
<protein>
    <recommendedName>
        <fullName evidence="10">Sulfhydryl oxidase</fullName>
        <ecNumber evidence="10">1.8.3.2</ecNumber>
    </recommendedName>
</protein>
<dbReference type="InterPro" id="IPR013766">
    <property type="entry name" value="Thioredoxin_domain"/>
</dbReference>
<keyword evidence="7" id="KW-1015">Disulfide bond</keyword>
<sequence length="654" mass="71901">MAAAGAAVAARSPAAAEGTAARARRPLLLRPSRLPPLLVLLAAAAGPGAGGAARLYRAGEDAVWVLDSGSVRGATANSSAAWLVQFYSSWCGHCIGYAPTWRALARDVRDWAAAIRVAALDCAEEKNREVCSAYDIHFYPSFRYFKAFTKDFTTGENFKGPDRELQTVRRAMVDFLQNHTDGNRPPACPALDPIRPSDVLSLIDRHEGHYVAIVFESNSSYVGREVILDLIPYENVVVKRALDADTAFLGKLGVSAVPSCYLIHPNGSHGLIDVAKPLRSFFSSYLKSLPDVRKKSLALPAKPHEDENSEVVAWREFDRRKLYTADLESGLHYLLRVELAAHRSLAGAELKTLKDFVTVLAKLLPSRPPVQKLLETLREWLASLPLDRIPYRAVLDLVNNKMRISGIFLTSHVKWIGCQGSRPELRGYSCALWQLFHVLTVEAGTHPEALADTGLGDAPQAVLQAIRGYVRTFFGCRECGEHFEEMAKESMAAVETADQAVLWLWRKHNLVNGRLAGQLSEDPKFPKVPWPTPDLCPACHEETNGLDSWDEGQVLLFLKRHYSAANLAHAGAAAPAQAESPRPPSALPAPARLSGGSRRGPDGEAAGTFLGFSSLDMSLCVALYVASSLFLMVMFFFFRVRSRRWKVRHHHPAV</sequence>
<proteinExistence type="inferred from homology"/>
<feature type="domain" description="ERV/ALR sulfhydryl oxidase" evidence="12">
    <location>
        <begin position="421"/>
        <end position="530"/>
    </location>
</feature>
<dbReference type="GO" id="GO:0005615">
    <property type="term" value="C:extracellular space"/>
    <property type="evidence" value="ECO:0007669"/>
    <property type="project" value="TreeGrafter"/>
</dbReference>
<dbReference type="FunFam" id="1.20.120.310:FF:000001">
    <property type="entry name" value="Sulfhydryl oxidase"/>
    <property type="match status" value="1"/>
</dbReference>
<evidence type="ECO:0000256" key="6">
    <source>
        <dbReference type="ARBA" id="ARBA00023002"/>
    </source>
</evidence>
<evidence type="ECO:0000256" key="8">
    <source>
        <dbReference type="ARBA" id="ARBA00023180"/>
    </source>
</evidence>
<dbReference type="PROSITE" id="PS51324">
    <property type="entry name" value="ERV_ALR"/>
    <property type="match status" value="1"/>
</dbReference>
<dbReference type="PROSITE" id="PS51352">
    <property type="entry name" value="THIOREDOXIN_2"/>
    <property type="match status" value="1"/>
</dbReference>
<keyword evidence="3 10" id="KW-0285">Flavoprotein</keyword>
<dbReference type="Proteomes" id="UP000593571">
    <property type="component" value="Unassembled WGS sequence"/>
</dbReference>
<reference evidence="14 15" key="1">
    <citation type="journal article" date="2020" name="Nature">
        <title>Six reference-quality genomes reveal evolution of bat adaptations.</title>
        <authorList>
            <person name="Jebb D."/>
            <person name="Huang Z."/>
            <person name="Pippel M."/>
            <person name="Hughes G.M."/>
            <person name="Lavrichenko K."/>
            <person name="Devanna P."/>
            <person name="Winkler S."/>
            <person name="Jermiin L.S."/>
            <person name="Skirmuntt E.C."/>
            <person name="Katzourakis A."/>
            <person name="Burkitt-Gray L."/>
            <person name="Ray D.A."/>
            <person name="Sullivan K.A.M."/>
            <person name="Roscito J.G."/>
            <person name="Kirilenko B.M."/>
            <person name="Davalos L.M."/>
            <person name="Corthals A.P."/>
            <person name="Power M.L."/>
            <person name="Jones G."/>
            <person name="Ransome R.D."/>
            <person name="Dechmann D.K.N."/>
            <person name="Locatelli A.G."/>
            <person name="Puechmaille S.J."/>
            <person name="Fedrigo O."/>
            <person name="Jarvis E.D."/>
            <person name="Hiller M."/>
            <person name="Vernes S.C."/>
            <person name="Myers E.W."/>
            <person name="Teeling E.C."/>
        </authorList>
    </citation>
    <scope>NUCLEOTIDE SEQUENCE [LARGE SCALE GENOMIC DNA]</scope>
    <source>
        <strain evidence="14">MRouAeg1</strain>
        <tissue evidence="14">Muscle</tissue>
    </source>
</reference>
<feature type="region of interest" description="Disordered" evidence="11">
    <location>
        <begin position="573"/>
        <end position="600"/>
    </location>
</feature>
<evidence type="ECO:0000256" key="7">
    <source>
        <dbReference type="ARBA" id="ARBA00023157"/>
    </source>
</evidence>
<dbReference type="SUPFAM" id="SSF69000">
    <property type="entry name" value="FAD-dependent thiol oxidase"/>
    <property type="match status" value="1"/>
</dbReference>
<evidence type="ECO:0000256" key="1">
    <source>
        <dbReference type="ARBA" id="ARBA00001974"/>
    </source>
</evidence>
<dbReference type="PANTHER" id="PTHR22897">
    <property type="entry name" value="QUIESCIN Q6-RELATED SULFHYDRYL OXIDASE"/>
    <property type="match status" value="1"/>
</dbReference>
<dbReference type="GO" id="GO:0016971">
    <property type="term" value="F:flavin-dependent sulfhydryl oxidase activity"/>
    <property type="evidence" value="ECO:0007669"/>
    <property type="project" value="InterPro"/>
</dbReference>
<evidence type="ECO:0000313" key="14">
    <source>
        <dbReference type="EMBL" id="KAF6486868.1"/>
    </source>
</evidence>
<evidence type="ECO:0000256" key="10">
    <source>
        <dbReference type="RuleBase" id="RU371123"/>
    </source>
</evidence>
<dbReference type="InterPro" id="IPR042568">
    <property type="entry name" value="QSOX_FAD-bd_sf"/>
</dbReference>
<dbReference type="EC" id="1.8.3.2" evidence="10"/>
<keyword evidence="4" id="KW-0732">Signal</keyword>
<dbReference type="SUPFAM" id="SSF52833">
    <property type="entry name" value="Thioredoxin-like"/>
    <property type="match status" value="1"/>
</dbReference>
<accession>A0A7J8IR84</accession>
<comment type="caution">
    <text evidence="14">The sequence shown here is derived from an EMBL/GenBank/DDBJ whole genome shotgun (WGS) entry which is preliminary data.</text>
</comment>
<dbReference type="GO" id="GO:0006457">
    <property type="term" value="P:protein folding"/>
    <property type="evidence" value="ECO:0007669"/>
    <property type="project" value="TreeGrafter"/>
</dbReference>
<dbReference type="Pfam" id="PF18371">
    <property type="entry name" value="FAD_SOX"/>
    <property type="match status" value="1"/>
</dbReference>
<keyword evidence="10" id="KW-0472">Membrane</keyword>
<feature type="domain" description="Thioredoxin" evidence="13">
    <location>
        <begin position="34"/>
        <end position="178"/>
    </location>
</feature>
<dbReference type="InterPro" id="IPR036249">
    <property type="entry name" value="Thioredoxin-like_sf"/>
</dbReference>
<dbReference type="InterPro" id="IPR040986">
    <property type="entry name" value="QSOX_FAD-bd_dom"/>
</dbReference>
<evidence type="ECO:0000256" key="9">
    <source>
        <dbReference type="ARBA" id="ARBA00048864"/>
    </source>
</evidence>
<keyword evidence="10" id="KW-0812">Transmembrane</keyword>
<evidence type="ECO:0000256" key="11">
    <source>
        <dbReference type="SAM" id="MobiDB-lite"/>
    </source>
</evidence>